<keyword evidence="1" id="KW-0802">TPR repeat</keyword>
<dbReference type="Proteomes" id="UP000094793">
    <property type="component" value="Chromosome"/>
</dbReference>
<dbReference type="eggNOG" id="ENOG5033KE8">
    <property type="taxonomic scope" value="Bacteria"/>
</dbReference>
<dbReference type="KEGG" id="blin:BLSMQ_2877"/>
<feature type="compositionally biased region" description="Acidic residues" evidence="2">
    <location>
        <begin position="210"/>
        <end position="219"/>
    </location>
</feature>
<name>A0A1D7W6A4_BREAU</name>
<feature type="region of interest" description="Disordered" evidence="2">
    <location>
        <begin position="142"/>
        <end position="264"/>
    </location>
</feature>
<dbReference type="InterPro" id="IPR019734">
    <property type="entry name" value="TPR_rpt"/>
</dbReference>
<accession>A0A2A3X0S8</accession>
<feature type="compositionally biased region" description="Basic and acidic residues" evidence="2">
    <location>
        <begin position="142"/>
        <end position="180"/>
    </location>
</feature>
<dbReference type="OrthoDB" id="4869995at2"/>
<dbReference type="RefSeq" id="WP_069600628.1">
    <property type="nucleotide sequence ID" value="NZ_CP017150.1"/>
</dbReference>
<reference evidence="5 8" key="3">
    <citation type="journal article" date="2017" name="Elife">
        <title>Extensive horizontal gene transfer in cheese-associated bacteria.</title>
        <authorList>
            <person name="Bonham K.S."/>
            <person name="Wolfe B.E."/>
            <person name="Dutton R.J."/>
        </authorList>
    </citation>
    <scope>NUCLEOTIDE SEQUENCE [LARGE SCALE GENOMIC DNA]</scope>
    <source>
        <strain evidence="5 8">JB5</strain>
    </source>
</reference>
<evidence type="ECO:0000256" key="3">
    <source>
        <dbReference type="SAM" id="Phobius"/>
    </source>
</evidence>
<dbReference type="EMBL" id="CP017150">
    <property type="protein sequence ID" value="AOP54583.1"/>
    <property type="molecule type" value="Genomic_DNA"/>
</dbReference>
<feature type="compositionally biased region" description="Acidic residues" evidence="2">
    <location>
        <begin position="181"/>
        <end position="191"/>
    </location>
</feature>
<organism evidence="4 7">
    <name type="scientific">Brevibacterium aurantiacum</name>
    <dbReference type="NCBI Taxonomy" id="273384"/>
    <lineage>
        <taxon>Bacteria</taxon>
        <taxon>Bacillati</taxon>
        <taxon>Actinomycetota</taxon>
        <taxon>Actinomycetes</taxon>
        <taxon>Micrococcales</taxon>
        <taxon>Brevibacteriaceae</taxon>
        <taxon>Brevibacterium</taxon>
    </lineage>
</organism>
<reference evidence="4" key="1">
    <citation type="submission" date="2016-09" db="EMBL/GenBank/DDBJ databases">
        <title>Complete Genome Sequence of Brevibacterium aurantiacum SMQ-1335.</title>
        <authorList>
            <person name="de Melo A.G."/>
            <person name="Labrie S.J."/>
            <person name="Dumaresq J."/>
            <person name="Roberts R.J."/>
            <person name="Tremblay D.M."/>
            <person name="Moineau S."/>
        </authorList>
    </citation>
    <scope>NUCLEOTIDE SEQUENCE</scope>
    <source>
        <strain evidence="4">SMQ-1335</strain>
    </source>
</reference>
<keyword evidence="3" id="KW-0812">Transmembrane</keyword>
<evidence type="ECO:0000256" key="1">
    <source>
        <dbReference type="PROSITE-ProRule" id="PRU00339"/>
    </source>
</evidence>
<keyword evidence="3" id="KW-0472">Membrane</keyword>
<dbReference type="Proteomes" id="UP000297736">
    <property type="component" value="Unassembled WGS sequence"/>
</dbReference>
<evidence type="ECO:0000313" key="8">
    <source>
        <dbReference type="Proteomes" id="UP000218377"/>
    </source>
</evidence>
<dbReference type="InterPro" id="IPR011990">
    <property type="entry name" value="TPR-like_helical_dom_sf"/>
</dbReference>
<evidence type="ECO:0000313" key="6">
    <source>
        <dbReference type="EMBL" id="TGD40502.1"/>
    </source>
</evidence>
<dbReference type="PATRIC" id="fig|1703.10.peg.2975"/>
<proteinExistence type="predicted"/>
<gene>
    <name evidence="4" type="ORF">BLSMQ_2877</name>
    <name evidence="5" type="ORF">CIK79_02740</name>
    <name evidence="6" type="ORF">EB834_00180</name>
</gene>
<dbReference type="EMBL" id="NRGX01000001">
    <property type="protein sequence ID" value="PCC17311.1"/>
    <property type="molecule type" value="Genomic_DNA"/>
</dbReference>
<evidence type="ECO:0000313" key="9">
    <source>
        <dbReference type="Proteomes" id="UP000297736"/>
    </source>
</evidence>
<dbReference type="PROSITE" id="PS50005">
    <property type="entry name" value="TPR"/>
    <property type="match status" value="1"/>
</dbReference>
<evidence type="ECO:0000313" key="5">
    <source>
        <dbReference type="EMBL" id="PCC17311.1"/>
    </source>
</evidence>
<dbReference type="EMBL" id="RHFF01000001">
    <property type="protein sequence ID" value="TGD40502.1"/>
    <property type="molecule type" value="Genomic_DNA"/>
</dbReference>
<feature type="compositionally biased region" description="Basic and acidic residues" evidence="2">
    <location>
        <begin position="220"/>
        <end position="246"/>
    </location>
</feature>
<dbReference type="SUPFAM" id="SSF48452">
    <property type="entry name" value="TPR-like"/>
    <property type="match status" value="1"/>
</dbReference>
<evidence type="ECO:0000256" key="2">
    <source>
        <dbReference type="SAM" id="MobiDB-lite"/>
    </source>
</evidence>
<dbReference type="Proteomes" id="UP000218377">
    <property type="component" value="Unassembled WGS sequence"/>
</dbReference>
<sequence>MNRITRTWSTMRRLSRINLIIGSVLLLVFGYVAVTLYFGAASQVRYSSNDFPGAKKASTAFLTLSPVQRHIGYYNRGTAEAAVGDFEPARDDLESALEIAPVRDECAVRINLSYVYEKLADEAAGQDPEKTDELYEQSLKTLEDAPKECQPKKSEEQQKSDEAKKRVEDKKAGEKSKQEGSESDDSESSEGDDQKNGDSGDDSKKKDEKEGSDEGEEKSDDSGEKSEEEQKREKLRKRGENSDREQQQQGPGGDGGRSAPDKPW</sequence>
<accession>A0A1D7W6A4</accession>
<feature type="transmembrane region" description="Helical" evidence="3">
    <location>
        <begin position="20"/>
        <end position="40"/>
    </location>
</feature>
<reference evidence="6 9" key="4">
    <citation type="submission" date="2018-10" db="EMBL/GenBank/DDBJ databases">
        <title>Brevibacterium genomes from Austrain hard cheese rinds.</title>
        <authorList>
            <person name="Anast J.M."/>
            <person name="Dzieciol M."/>
            <person name="Schultz D.L."/>
            <person name="Mann E."/>
            <person name="Wagner M."/>
            <person name="Schmitz-Esser S."/>
        </authorList>
    </citation>
    <scope>NUCLEOTIDE SEQUENCE [LARGE SCALE GENOMIC DNA]</scope>
    <source>
        <strain evidence="6 9">L261</strain>
    </source>
</reference>
<feature type="repeat" description="TPR" evidence="1">
    <location>
        <begin position="70"/>
        <end position="103"/>
    </location>
</feature>
<feature type="compositionally biased region" description="Basic and acidic residues" evidence="2">
    <location>
        <begin position="192"/>
        <end position="209"/>
    </location>
</feature>
<keyword evidence="3" id="KW-1133">Transmembrane helix</keyword>
<evidence type="ECO:0000313" key="4">
    <source>
        <dbReference type="EMBL" id="AOP54583.1"/>
    </source>
</evidence>
<evidence type="ECO:0000313" key="7">
    <source>
        <dbReference type="Proteomes" id="UP000094793"/>
    </source>
</evidence>
<dbReference type="Gene3D" id="1.25.40.10">
    <property type="entry name" value="Tetratricopeptide repeat domain"/>
    <property type="match status" value="1"/>
</dbReference>
<protein>
    <submittedName>
        <fullName evidence="4">Uncharacterized protein</fullName>
    </submittedName>
</protein>
<dbReference type="AlphaFoldDB" id="A0A1D7W6A4"/>
<reference evidence="7" key="2">
    <citation type="submission" date="2016-09" db="EMBL/GenBank/DDBJ databases">
        <title>Complete Genome Sequence of Brevibacterium linens SMQ-1335.</title>
        <authorList>
            <person name="de Melo A.G."/>
            <person name="Labrie S.J."/>
            <person name="Dumaresq J."/>
            <person name="Roberts R.J."/>
            <person name="Tremblay D.M."/>
            <person name="Moineau S."/>
        </authorList>
    </citation>
    <scope>NUCLEOTIDE SEQUENCE [LARGE SCALE GENOMIC DNA]</scope>
    <source>
        <strain evidence="7">SMQ-1335</strain>
    </source>
</reference>